<dbReference type="EMBL" id="KZ678189">
    <property type="protein sequence ID" value="PSN58850.1"/>
    <property type="molecule type" value="Genomic_DNA"/>
</dbReference>
<feature type="compositionally biased region" description="Basic residues" evidence="1">
    <location>
        <begin position="100"/>
        <end position="111"/>
    </location>
</feature>
<feature type="compositionally biased region" description="Low complexity" evidence="1">
    <location>
        <begin position="40"/>
        <end position="59"/>
    </location>
</feature>
<evidence type="ECO:0000256" key="1">
    <source>
        <dbReference type="SAM" id="MobiDB-lite"/>
    </source>
</evidence>
<dbReference type="STRING" id="1448308.A0A2T2N069"/>
<gene>
    <name evidence="3" type="ORF">BS50DRAFT_664663</name>
</gene>
<dbReference type="OrthoDB" id="5372703at2759"/>
<organism evidence="3 4">
    <name type="scientific">Corynespora cassiicola Philippines</name>
    <dbReference type="NCBI Taxonomy" id="1448308"/>
    <lineage>
        <taxon>Eukaryota</taxon>
        <taxon>Fungi</taxon>
        <taxon>Dikarya</taxon>
        <taxon>Ascomycota</taxon>
        <taxon>Pezizomycotina</taxon>
        <taxon>Dothideomycetes</taxon>
        <taxon>Pleosporomycetidae</taxon>
        <taxon>Pleosporales</taxon>
        <taxon>Corynesporascaceae</taxon>
        <taxon>Corynespora</taxon>
    </lineage>
</organism>
<evidence type="ECO:0000313" key="4">
    <source>
        <dbReference type="Proteomes" id="UP000240883"/>
    </source>
</evidence>
<feature type="compositionally biased region" description="Polar residues" evidence="1">
    <location>
        <begin position="112"/>
        <end position="123"/>
    </location>
</feature>
<keyword evidence="4" id="KW-1185">Reference proteome</keyword>
<dbReference type="InterPro" id="IPR057684">
    <property type="entry name" value="DUF7924"/>
</dbReference>
<feature type="compositionally biased region" description="Basic and acidic residues" evidence="1">
    <location>
        <begin position="62"/>
        <end position="75"/>
    </location>
</feature>
<feature type="domain" description="DUF7924" evidence="2">
    <location>
        <begin position="294"/>
        <end position="458"/>
    </location>
</feature>
<evidence type="ECO:0000259" key="2">
    <source>
        <dbReference type="Pfam" id="PF25545"/>
    </source>
</evidence>
<dbReference type="AlphaFoldDB" id="A0A2T2N069"/>
<accession>A0A2T2N069</accession>
<dbReference type="Pfam" id="PF25545">
    <property type="entry name" value="DUF7924"/>
    <property type="match status" value="1"/>
</dbReference>
<proteinExistence type="predicted"/>
<protein>
    <recommendedName>
        <fullName evidence="2">DUF7924 domain-containing protein</fullName>
    </recommendedName>
</protein>
<name>A0A2T2N069_CORCC</name>
<reference evidence="3 4" key="1">
    <citation type="journal article" date="2018" name="Front. Microbiol.">
        <title>Genome-Wide Analysis of Corynespora cassiicola Leaf Fall Disease Putative Effectors.</title>
        <authorList>
            <person name="Lopez D."/>
            <person name="Ribeiro S."/>
            <person name="Label P."/>
            <person name="Fumanal B."/>
            <person name="Venisse J.S."/>
            <person name="Kohler A."/>
            <person name="de Oliveira R.R."/>
            <person name="Labutti K."/>
            <person name="Lipzen A."/>
            <person name="Lail K."/>
            <person name="Bauer D."/>
            <person name="Ohm R.A."/>
            <person name="Barry K.W."/>
            <person name="Spatafora J."/>
            <person name="Grigoriev I.V."/>
            <person name="Martin F.M."/>
            <person name="Pujade-Renaud V."/>
        </authorList>
    </citation>
    <scope>NUCLEOTIDE SEQUENCE [LARGE SCALE GENOMIC DNA]</scope>
    <source>
        <strain evidence="3 4">Philippines</strain>
    </source>
</reference>
<feature type="region of interest" description="Disordered" evidence="1">
    <location>
        <begin position="1"/>
        <end position="123"/>
    </location>
</feature>
<feature type="region of interest" description="Disordered" evidence="1">
    <location>
        <begin position="254"/>
        <end position="273"/>
    </location>
</feature>
<evidence type="ECO:0000313" key="3">
    <source>
        <dbReference type="EMBL" id="PSN58850.1"/>
    </source>
</evidence>
<feature type="compositionally biased region" description="Basic and acidic residues" evidence="1">
    <location>
        <begin position="1"/>
        <end position="14"/>
    </location>
</feature>
<sequence length="480" mass="53691">MNRVHSYPELEQQDRQCAPSKRRKLPSSEHSRCCLSNAIPSSPRTLPLTPHTLLALSPPRSAPEDSTRSVEKWVDSCDSSDLEMAPPQTPSIASNDNSKRRASKLGYRRQRSQSPTKKTSTQYRTRNMADASIFVDHLPEPPPEVENHLKRIFKVSMIDDIGKAPSSQELAGTTADENKIGELAKKYHHKSRQMAKDCAGEGQWKSYLLTGLIEPLQETWPDILKLSASEKPWIPELRPTPLSLEEILDAFPHEAHPEPHMPTAESSPAGNPVFTHAPILSAPSITTSDATTDDPRRVSIPKPDIVLGLAHASFGRLQGKLLWELQDKNRVFSEPHQSVIGLHFPFIIIEAKGLVAGSNMLGAQNQAAVDGACALRILRDLRLNAATFTLPAPEDQHESGHFLFSVVTEGPTHELWVHYHQEEEFHMTPLRIWRTTSARDSREFVQALFQILTWGVHEFRPSVVGELTVIETALRERNVN</sequence>
<dbReference type="Proteomes" id="UP000240883">
    <property type="component" value="Unassembled WGS sequence"/>
</dbReference>